<feature type="region of interest" description="Disordered" evidence="1">
    <location>
        <begin position="730"/>
        <end position="753"/>
    </location>
</feature>
<evidence type="ECO:0000313" key="3">
    <source>
        <dbReference type="EMBL" id="KAI9256468.1"/>
    </source>
</evidence>
<dbReference type="InterPro" id="IPR015943">
    <property type="entry name" value="WD40/YVTN_repeat-like_dom_sf"/>
</dbReference>
<evidence type="ECO:0000259" key="2">
    <source>
        <dbReference type="Pfam" id="PF21034"/>
    </source>
</evidence>
<dbReference type="GO" id="GO:0042594">
    <property type="term" value="P:response to starvation"/>
    <property type="evidence" value="ECO:0007669"/>
    <property type="project" value="TreeGrafter"/>
</dbReference>
<feature type="region of interest" description="Disordered" evidence="1">
    <location>
        <begin position="885"/>
        <end position="921"/>
    </location>
</feature>
<reference evidence="3" key="1">
    <citation type="journal article" date="2022" name="IScience">
        <title>Evolution of zygomycete secretomes and the origins of terrestrial fungal ecologies.</title>
        <authorList>
            <person name="Chang Y."/>
            <person name="Wang Y."/>
            <person name="Mondo S."/>
            <person name="Ahrendt S."/>
            <person name="Andreopoulos W."/>
            <person name="Barry K."/>
            <person name="Beard J."/>
            <person name="Benny G.L."/>
            <person name="Blankenship S."/>
            <person name="Bonito G."/>
            <person name="Cuomo C."/>
            <person name="Desiro A."/>
            <person name="Gervers K.A."/>
            <person name="Hundley H."/>
            <person name="Kuo A."/>
            <person name="LaButti K."/>
            <person name="Lang B.F."/>
            <person name="Lipzen A."/>
            <person name="O'Donnell K."/>
            <person name="Pangilinan J."/>
            <person name="Reynolds N."/>
            <person name="Sandor L."/>
            <person name="Smith M.E."/>
            <person name="Tsang A."/>
            <person name="Grigoriev I.V."/>
            <person name="Stajich J.E."/>
            <person name="Spatafora J.W."/>
        </authorList>
    </citation>
    <scope>NUCLEOTIDE SEQUENCE</scope>
    <source>
        <strain evidence="3">RSA 2281</strain>
    </source>
</reference>
<dbReference type="Gene3D" id="2.130.10.10">
    <property type="entry name" value="YVTN repeat-like/Quinoprotein amine dehydrogenase"/>
    <property type="match status" value="1"/>
</dbReference>
<comment type="caution">
    <text evidence="3">The sequence shown here is derived from an EMBL/GenBank/DDBJ whole genome shotgun (WGS) entry which is preliminary data.</text>
</comment>
<accession>A0AAD5JVW0</accession>
<dbReference type="InterPro" id="IPR045142">
    <property type="entry name" value="BCAS3-like"/>
</dbReference>
<evidence type="ECO:0000256" key="1">
    <source>
        <dbReference type="SAM" id="MobiDB-lite"/>
    </source>
</evidence>
<proteinExistence type="predicted"/>
<dbReference type="GO" id="GO:0005737">
    <property type="term" value="C:cytoplasm"/>
    <property type="evidence" value="ECO:0007669"/>
    <property type="project" value="TreeGrafter"/>
</dbReference>
<dbReference type="Pfam" id="PF21034">
    <property type="entry name" value="BCAS3_WD40"/>
    <property type="match status" value="1"/>
</dbReference>
<dbReference type="InterPro" id="IPR036322">
    <property type="entry name" value="WD40_repeat_dom_sf"/>
</dbReference>
<protein>
    <recommendedName>
        <fullName evidence="2">BCAS3 WD40 domain-containing protein</fullName>
    </recommendedName>
</protein>
<dbReference type="GO" id="GO:0006914">
    <property type="term" value="P:autophagy"/>
    <property type="evidence" value="ECO:0007669"/>
    <property type="project" value="InterPro"/>
</dbReference>
<name>A0AAD5JVW0_9FUNG</name>
<evidence type="ECO:0000313" key="4">
    <source>
        <dbReference type="Proteomes" id="UP001209540"/>
    </source>
</evidence>
<dbReference type="Proteomes" id="UP001209540">
    <property type="component" value="Unassembled WGS sequence"/>
</dbReference>
<feature type="domain" description="BCAS3 WD40" evidence="2">
    <location>
        <begin position="472"/>
        <end position="587"/>
    </location>
</feature>
<dbReference type="AlphaFoldDB" id="A0AAD5JVW0"/>
<dbReference type="InterPro" id="IPR048382">
    <property type="entry name" value="BCAS3_WD40"/>
</dbReference>
<feature type="region of interest" description="Disordered" evidence="1">
    <location>
        <begin position="619"/>
        <end position="643"/>
    </location>
</feature>
<feature type="compositionally biased region" description="Low complexity" evidence="1">
    <location>
        <begin position="730"/>
        <end position="743"/>
    </location>
</feature>
<dbReference type="PANTHER" id="PTHR13268:SF0">
    <property type="entry name" value="BCAS3 MICROTUBULE ASSOCIATED CELL MIGRATION FACTOR"/>
    <property type="match status" value="1"/>
</dbReference>
<dbReference type="EMBL" id="JAIXMP010000021">
    <property type="protein sequence ID" value="KAI9256468.1"/>
    <property type="molecule type" value="Genomic_DNA"/>
</dbReference>
<organism evidence="3 4">
    <name type="scientific">Phascolomyces articulosus</name>
    <dbReference type="NCBI Taxonomy" id="60185"/>
    <lineage>
        <taxon>Eukaryota</taxon>
        <taxon>Fungi</taxon>
        <taxon>Fungi incertae sedis</taxon>
        <taxon>Mucoromycota</taxon>
        <taxon>Mucoromycotina</taxon>
        <taxon>Mucoromycetes</taxon>
        <taxon>Mucorales</taxon>
        <taxon>Lichtheimiaceae</taxon>
        <taxon>Phascolomyces</taxon>
    </lineage>
</organism>
<feature type="compositionally biased region" description="Polar residues" evidence="1">
    <location>
        <begin position="619"/>
        <end position="628"/>
    </location>
</feature>
<gene>
    <name evidence="3" type="ORF">BDA99DRAFT_516465</name>
</gene>
<dbReference type="SUPFAM" id="SSF50978">
    <property type="entry name" value="WD40 repeat-like"/>
    <property type="match status" value="1"/>
</dbReference>
<reference evidence="3" key="2">
    <citation type="submission" date="2023-02" db="EMBL/GenBank/DDBJ databases">
        <authorList>
            <consortium name="DOE Joint Genome Institute"/>
            <person name="Mondo S.J."/>
            <person name="Chang Y."/>
            <person name="Wang Y."/>
            <person name="Ahrendt S."/>
            <person name="Andreopoulos W."/>
            <person name="Barry K."/>
            <person name="Beard J."/>
            <person name="Benny G.L."/>
            <person name="Blankenship S."/>
            <person name="Bonito G."/>
            <person name="Cuomo C."/>
            <person name="Desiro A."/>
            <person name="Gervers K.A."/>
            <person name="Hundley H."/>
            <person name="Kuo A."/>
            <person name="LaButti K."/>
            <person name="Lang B.F."/>
            <person name="Lipzen A."/>
            <person name="O'Donnell K."/>
            <person name="Pangilinan J."/>
            <person name="Reynolds N."/>
            <person name="Sandor L."/>
            <person name="Smith M.W."/>
            <person name="Tsang A."/>
            <person name="Grigoriev I.V."/>
            <person name="Stajich J.E."/>
            <person name="Spatafora J.W."/>
        </authorList>
    </citation>
    <scope>NUCLEOTIDE SEQUENCE</scope>
    <source>
        <strain evidence="3">RSA 2281</strain>
    </source>
</reference>
<feature type="compositionally biased region" description="Acidic residues" evidence="1">
    <location>
        <begin position="885"/>
        <end position="894"/>
    </location>
</feature>
<keyword evidence="4" id="KW-1185">Reference proteome</keyword>
<feature type="region of interest" description="Disordered" evidence="1">
    <location>
        <begin position="60"/>
        <end position="89"/>
    </location>
</feature>
<feature type="compositionally biased region" description="Pro residues" evidence="1">
    <location>
        <begin position="66"/>
        <end position="75"/>
    </location>
</feature>
<dbReference type="PANTHER" id="PTHR13268">
    <property type="entry name" value="BREAST CARCINOMA AMPLIFIED SEQUENCE 3"/>
    <property type="match status" value="1"/>
</dbReference>
<sequence length="1200" mass="131105">MSQPTNVYSGVRAEPRFLRDPTSLEFISSGLSRFSSYVASNLPKRKPSFPYNDPTLFAYHQQQHHQPPPPPPSPATPVSSSLDDKQQQEIDDETDNITYSAFQKLDGDASSLCLLLGYADGFQVWNIANPDNIHEICSIRDEETYGVVSYLHVLANPSINDTEEDPFSNDRPLLAVVSSARDTFIDGDTFGGGMDMGHYHQHGRSESISSGRSNNSSAPSTLRLYSLKTHRVVKEFPVFLDDAEEEMRITNIQSNGTAIVIGCTTQTNSILQIISSRTLSNLSAPIMDVAYDVNGPVFSLGSRFLAYGTSSPVLNADPVMGQHNKGISGAGLGVLQGDKDVKGAAKDIAKEVVSGVKTLGEFGYQTLSNYFNNQAMQQQQPHQPDKLMIGNANQRAAAAAAAAAMSPVAGPMRHEDRAVSPVSATSSIAGSVVTAVASTSATAGNKKPQQPSGMIMIRDVAKLPNMPTRNMSPSLVAHFRPHTHPLSCLAFNDAGTLLMSASKQGHSFHIFAIMPSSTTPGNVSHLYTLARGYTDAQVEDCHFSADSMWCSVSTARGTTHVYAINPYGGKPEITGHVNGRVNNPIIRPWLHGARISEKGTSINSVARIKQRRVMYNDPTNDDQIPPFSQQQQQQHIPTSPYYPINTNPANLPHHRGTTNSIPRQPRAKLASIFLLPSKSPYLVNVSRANLQRNTDNYAASSSSFKAFKQQASSSLGSMLSSFGSSISSTDSSSSLSARQQQQQNNTAPWTSAHDKLSDNRLFGFDEEELSAVDDDSRLLQDDKNIGYQDIYSIHPRGILTLHRCWISKSVVRKREQARTIEKLDLVVKQEDVAEWAMARTAEWEQVKIPLTTTTPTTTPISISPTSSAIANNTIAEQLEQVIDDEAEDGEEEEKEPQQQQPQKQQDRNNTPAHHKRKHARPWLSHAEIMTYATGDELPLWSSVQFSLQTYSEDVSTLRHKLWTTGELPASKAVVVRRDMPEPYSRRIDRVGKTSARISSPNEENLDDALAELEDNLSKAMQTTFTTPSPTALISGSYGSGSPYKRNGYLQQPLVPGVTGGRPSTAPSAISFEDAQLISMGSGPSPEDLLSLDPRFSNNSTVRGNGSSIILPSSSNGSLIQFEDDDSMIGNNSVHDTLSSKDEAIRLGAEDDEEVDVTLHHPHEASPPSSVIDQQVFSPDGDNEMAYPSESIIIDRDQHHF</sequence>